<keyword evidence="3" id="KW-0597">Phosphoprotein</keyword>
<dbReference type="InterPro" id="IPR008271">
    <property type="entry name" value="Ser/Thr_kinase_AS"/>
</dbReference>
<dbReference type="SUPFAM" id="SSF56112">
    <property type="entry name" value="Protein kinase-like (PK-like)"/>
    <property type="match status" value="1"/>
</dbReference>
<dbReference type="PROSITE" id="PS50011">
    <property type="entry name" value="PROTEIN_KINASE_DOM"/>
    <property type="match status" value="1"/>
</dbReference>
<dbReference type="FunFam" id="1.10.510.10:FF:000024">
    <property type="entry name" value="Probable serine/threonine-protein kinase cot-1"/>
    <property type="match status" value="1"/>
</dbReference>
<feature type="domain" description="Protein kinase" evidence="11">
    <location>
        <begin position="193"/>
        <end position="482"/>
    </location>
</feature>
<evidence type="ECO:0000259" key="11">
    <source>
        <dbReference type="PROSITE" id="PS50011"/>
    </source>
</evidence>
<comment type="catalytic activity">
    <reaction evidence="9">
        <text>L-seryl-[protein] + ATP = O-phospho-L-seryl-[protein] + ADP + H(+)</text>
        <dbReference type="Rhea" id="RHEA:17989"/>
        <dbReference type="Rhea" id="RHEA-COMP:9863"/>
        <dbReference type="Rhea" id="RHEA-COMP:11604"/>
        <dbReference type="ChEBI" id="CHEBI:15378"/>
        <dbReference type="ChEBI" id="CHEBI:29999"/>
        <dbReference type="ChEBI" id="CHEBI:30616"/>
        <dbReference type="ChEBI" id="CHEBI:83421"/>
        <dbReference type="ChEBI" id="CHEBI:456216"/>
        <dbReference type="EC" id="2.7.11.1"/>
    </reaction>
</comment>
<dbReference type="PROSITE" id="PS00107">
    <property type="entry name" value="PROTEIN_KINASE_ATP"/>
    <property type="match status" value="1"/>
</dbReference>
<evidence type="ECO:0000256" key="9">
    <source>
        <dbReference type="ARBA" id="ARBA00048679"/>
    </source>
</evidence>
<keyword evidence="5 10" id="KW-0547">Nucleotide-binding</keyword>
<dbReference type="PROSITE" id="PS00108">
    <property type="entry name" value="PROTEIN_KINASE_ST"/>
    <property type="match status" value="1"/>
</dbReference>
<dbReference type="EC" id="2.7.11.1" evidence="1"/>
<keyword evidence="14" id="KW-1185">Reference proteome</keyword>
<keyword evidence="4" id="KW-0808">Transferase</keyword>
<dbReference type="PROSITE" id="PS51285">
    <property type="entry name" value="AGC_KINASE_CTER"/>
    <property type="match status" value="1"/>
</dbReference>
<gene>
    <name evidence="13" type="ORF">D9613_005737</name>
</gene>
<dbReference type="GO" id="GO:0007010">
    <property type="term" value="P:cytoskeleton organization"/>
    <property type="evidence" value="ECO:0007669"/>
    <property type="project" value="UniProtKB-ARBA"/>
</dbReference>
<evidence type="ECO:0000256" key="5">
    <source>
        <dbReference type="ARBA" id="ARBA00022741"/>
    </source>
</evidence>
<dbReference type="InterPro" id="IPR000961">
    <property type="entry name" value="AGC-kinase_C"/>
</dbReference>
<dbReference type="SMART" id="SM00220">
    <property type="entry name" value="S_TKc"/>
    <property type="match status" value="1"/>
</dbReference>
<evidence type="ECO:0000256" key="8">
    <source>
        <dbReference type="ARBA" id="ARBA00047899"/>
    </source>
</evidence>
<dbReference type="InterPro" id="IPR017441">
    <property type="entry name" value="Protein_kinase_ATP_BS"/>
</dbReference>
<sequence length="507" mass="57546">MDSSKSRLSFLKSLARWKTRVTSGYNQLSPFSTWWDPASKDQIPPQNLSAESPVHAFCVSFSSGSRDGVATDSLYGTTLLVVFALDTKLGTLQLLGFACIRASYSIPETAPRRITYEFSKTPPADLRYINSLLLFTFTLLLDLTVVPQDSPRTKLFLTFPGSSHSFKNLFTFLRYSYPKCLPASRKVILDTDVYNITHVGKGAFAVISRVLHKPTGETRVMKRITLDQKGLAKYLATNETDTLKAMKGNHWFPELLNDFCDGTEYVITMPFYQRGDLSGLVEQKGYLGRELAQFYSAQLILAIHSLHKKGIIHRDIKTDNIFLDAQGHLILADFGLAENIATFEGGEEMIVKGYTAWVQARDQGGDDFPFLWVNHLNPLETIGGAGTYWYTAPEVFRKEPYSFGIDYWSVGVIYHELITGHIPFNYFKPYPENKRPMLDFRTKPGQLKDILPYEEEALTKLLKPRPEDRPKTLSEIKQSPIFNGVDWEKMRRREIAPPLLPPPLLED</sequence>
<keyword evidence="6" id="KW-0418">Kinase</keyword>
<dbReference type="AlphaFoldDB" id="A0A8H4QVC6"/>
<feature type="binding site" evidence="10">
    <location>
        <position position="222"/>
    </location>
    <ligand>
        <name>ATP</name>
        <dbReference type="ChEBI" id="CHEBI:30616"/>
    </ligand>
</feature>
<evidence type="ECO:0000313" key="13">
    <source>
        <dbReference type="EMBL" id="KAF4617481.1"/>
    </source>
</evidence>
<dbReference type="GO" id="GO:0005524">
    <property type="term" value="F:ATP binding"/>
    <property type="evidence" value="ECO:0007669"/>
    <property type="project" value="UniProtKB-UniRule"/>
</dbReference>
<evidence type="ECO:0000256" key="6">
    <source>
        <dbReference type="ARBA" id="ARBA00022777"/>
    </source>
</evidence>
<evidence type="ECO:0000256" key="7">
    <source>
        <dbReference type="ARBA" id="ARBA00022840"/>
    </source>
</evidence>
<proteinExistence type="predicted"/>
<comment type="catalytic activity">
    <reaction evidence="8">
        <text>L-threonyl-[protein] + ATP = O-phospho-L-threonyl-[protein] + ADP + H(+)</text>
        <dbReference type="Rhea" id="RHEA:46608"/>
        <dbReference type="Rhea" id="RHEA-COMP:11060"/>
        <dbReference type="Rhea" id="RHEA-COMP:11605"/>
        <dbReference type="ChEBI" id="CHEBI:15378"/>
        <dbReference type="ChEBI" id="CHEBI:30013"/>
        <dbReference type="ChEBI" id="CHEBI:30616"/>
        <dbReference type="ChEBI" id="CHEBI:61977"/>
        <dbReference type="ChEBI" id="CHEBI:456216"/>
        <dbReference type="EC" id="2.7.11.1"/>
    </reaction>
</comment>
<dbReference type="Proteomes" id="UP000521872">
    <property type="component" value="Unassembled WGS sequence"/>
</dbReference>
<dbReference type="Gene3D" id="1.10.510.10">
    <property type="entry name" value="Transferase(Phosphotransferase) domain 1"/>
    <property type="match status" value="1"/>
</dbReference>
<evidence type="ECO:0000256" key="2">
    <source>
        <dbReference type="ARBA" id="ARBA00022527"/>
    </source>
</evidence>
<evidence type="ECO:0000259" key="12">
    <source>
        <dbReference type="PROSITE" id="PS51285"/>
    </source>
</evidence>
<reference evidence="13 14" key="1">
    <citation type="submission" date="2019-12" db="EMBL/GenBank/DDBJ databases">
        <authorList>
            <person name="Floudas D."/>
            <person name="Bentzer J."/>
            <person name="Ahren D."/>
            <person name="Johansson T."/>
            <person name="Persson P."/>
            <person name="Tunlid A."/>
        </authorList>
    </citation>
    <scope>NUCLEOTIDE SEQUENCE [LARGE SCALE GENOMIC DNA]</scope>
    <source>
        <strain evidence="13 14">CBS 102.39</strain>
    </source>
</reference>
<evidence type="ECO:0000256" key="1">
    <source>
        <dbReference type="ARBA" id="ARBA00012513"/>
    </source>
</evidence>
<dbReference type="EMBL" id="JAACJL010000030">
    <property type="protein sequence ID" value="KAF4617481.1"/>
    <property type="molecule type" value="Genomic_DNA"/>
</dbReference>
<evidence type="ECO:0000256" key="3">
    <source>
        <dbReference type="ARBA" id="ARBA00022553"/>
    </source>
</evidence>
<dbReference type="Pfam" id="PF00069">
    <property type="entry name" value="Pkinase"/>
    <property type="match status" value="2"/>
</dbReference>
<protein>
    <recommendedName>
        <fullName evidence="1">non-specific serine/threonine protein kinase</fullName>
        <ecNumber evidence="1">2.7.11.1</ecNumber>
    </recommendedName>
</protein>
<dbReference type="InterPro" id="IPR000719">
    <property type="entry name" value="Prot_kinase_dom"/>
</dbReference>
<accession>A0A8H4QVC6</accession>
<dbReference type="InterPro" id="IPR011009">
    <property type="entry name" value="Kinase-like_dom_sf"/>
</dbReference>
<feature type="domain" description="AGC-kinase C-terminal" evidence="12">
    <location>
        <begin position="483"/>
        <end position="507"/>
    </location>
</feature>
<name>A0A8H4QVC6_9AGAR</name>
<organism evidence="13 14">
    <name type="scientific">Agrocybe pediades</name>
    <dbReference type="NCBI Taxonomy" id="84607"/>
    <lineage>
        <taxon>Eukaryota</taxon>
        <taxon>Fungi</taxon>
        <taxon>Dikarya</taxon>
        <taxon>Basidiomycota</taxon>
        <taxon>Agaricomycotina</taxon>
        <taxon>Agaricomycetes</taxon>
        <taxon>Agaricomycetidae</taxon>
        <taxon>Agaricales</taxon>
        <taxon>Agaricineae</taxon>
        <taxon>Strophariaceae</taxon>
        <taxon>Agrocybe</taxon>
    </lineage>
</organism>
<evidence type="ECO:0000256" key="4">
    <source>
        <dbReference type="ARBA" id="ARBA00022679"/>
    </source>
</evidence>
<evidence type="ECO:0000313" key="14">
    <source>
        <dbReference type="Proteomes" id="UP000521872"/>
    </source>
</evidence>
<keyword evidence="7 10" id="KW-0067">ATP-binding</keyword>
<dbReference type="GO" id="GO:0004674">
    <property type="term" value="F:protein serine/threonine kinase activity"/>
    <property type="evidence" value="ECO:0007669"/>
    <property type="project" value="UniProtKB-KW"/>
</dbReference>
<evidence type="ECO:0000256" key="10">
    <source>
        <dbReference type="PROSITE-ProRule" id="PRU10141"/>
    </source>
</evidence>
<dbReference type="Gene3D" id="3.30.200.20">
    <property type="entry name" value="Phosphorylase Kinase, domain 1"/>
    <property type="match status" value="1"/>
</dbReference>
<dbReference type="PANTHER" id="PTHR24351">
    <property type="entry name" value="RIBOSOMAL PROTEIN S6 KINASE"/>
    <property type="match status" value="1"/>
</dbReference>
<keyword evidence="2" id="KW-0723">Serine/threonine-protein kinase</keyword>
<comment type="caution">
    <text evidence="13">The sequence shown here is derived from an EMBL/GenBank/DDBJ whole genome shotgun (WGS) entry which is preliminary data.</text>
</comment>